<feature type="DNA-binding region" description="H-T-H motif" evidence="2">
    <location>
        <begin position="35"/>
        <end position="54"/>
    </location>
</feature>
<dbReference type="PRINTS" id="PR00455">
    <property type="entry name" value="HTHTETR"/>
</dbReference>
<keyword evidence="1 2" id="KW-0238">DNA-binding</keyword>
<evidence type="ECO:0000313" key="4">
    <source>
        <dbReference type="EMBL" id="BCB88412.1"/>
    </source>
</evidence>
<dbReference type="InterPro" id="IPR050109">
    <property type="entry name" value="HTH-type_TetR-like_transc_reg"/>
</dbReference>
<dbReference type="PANTHER" id="PTHR30055">
    <property type="entry name" value="HTH-TYPE TRANSCRIPTIONAL REGULATOR RUTR"/>
    <property type="match status" value="1"/>
</dbReference>
<protein>
    <submittedName>
        <fullName evidence="4">TetR family transcriptional regulator</fullName>
    </submittedName>
</protein>
<evidence type="ECO:0000313" key="5">
    <source>
        <dbReference type="Proteomes" id="UP000503011"/>
    </source>
</evidence>
<organism evidence="4 5">
    <name type="scientific">Phytohabitans suffuscus</name>
    <dbReference type="NCBI Taxonomy" id="624315"/>
    <lineage>
        <taxon>Bacteria</taxon>
        <taxon>Bacillati</taxon>
        <taxon>Actinomycetota</taxon>
        <taxon>Actinomycetes</taxon>
        <taxon>Micromonosporales</taxon>
        <taxon>Micromonosporaceae</taxon>
    </lineage>
</organism>
<keyword evidence="5" id="KW-1185">Reference proteome</keyword>
<dbReference type="Proteomes" id="UP000503011">
    <property type="component" value="Chromosome"/>
</dbReference>
<dbReference type="PROSITE" id="PS50977">
    <property type="entry name" value="HTH_TETR_2"/>
    <property type="match status" value="1"/>
</dbReference>
<dbReference type="EMBL" id="AP022871">
    <property type="protein sequence ID" value="BCB88412.1"/>
    <property type="molecule type" value="Genomic_DNA"/>
</dbReference>
<dbReference type="Pfam" id="PF17920">
    <property type="entry name" value="TetR_C_16"/>
    <property type="match status" value="1"/>
</dbReference>
<dbReference type="AlphaFoldDB" id="A0A6F8YQN5"/>
<gene>
    <name evidence="4" type="ORF">Psuf_057250</name>
</gene>
<dbReference type="InterPro" id="IPR036271">
    <property type="entry name" value="Tet_transcr_reg_TetR-rel_C_sf"/>
</dbReference>
<dbReference type="InterPro" id="IPR001647">
    <property type="entry name" value="HTH_TetR"/>
</dbReference>
<dbReference type="Gene3D" id="1.10.10.60">
    <property type="entry name" value="Homeodomain-like"/>
    <property type="match status" value="1"/>
</dbReference>
<dbReference type="PANTHER" id="PTHR30055:SF235">
    <property type="entry name" value="TRANSCRIPTIONAL REGULATORY PROTEIN"/>
    <property type="match status" value="1"/>
</dbReference>
<evidence type="ECO:0000256" key="1">
    <source>
        <dbReference type="ARBA" id="ARBA00023125"/>
    </source>
</evidence>
<reference evidence="4 5" key="1">
    <citation type="submission" date="2020-03" db="EMBL/GenBank/DDBJ databases">
        <title>Whole genome shotgun sequence of Phytohabitans suffuscus NBRC 105367.</title>
        <authorList>
            <person name="Komaki H."/>
            <person name="Tamura T."/>
        </authorList>
    </citation>
    <scope>NUCLEOTIDE SEQUENCE [LARGE SCALE GENOMIC DNA]</scope>
    <source>
        <strain evidence="4 5">NBRC 105367</strain>
    </source>
</reference>
<accession>A0A6F8YQN5</accession>
<feature type="domain" description="HTH tetR-type" evidence="3">
    <location>
        <begin position="12"/>
        <end position="72"/>
    </location>
</feature>
<dbReference type="GO" id="GO:0003700">
    <property type="term" value="F:DNA-binding transcription factor activity"/>
    <property type="evidence" value="ECO:0007669"/>
    <property type="project" value="TreeGrafter"/>
</dbReference>
<dbReference type="Gene3D" id="1.10.357.10">
    <property type="entry name" value="Tetracycline Repressor, domain 2"/>
    <property type="match status" value="1"/>
</dbReference>
<dbReference type="KEGG" id="psuu:Psuf_057250"/>
<reference evidence="4 5" key="2">
    <citation type="submission" date="2020-03" db="EMBL/GenBank/DDBJ databases">
        <authorList>
            <person name="Ichikawa N."/>
            <person name="Kimura A."/>
            <person name="Kitahashi Y."/>
            <person name="Uohara A."/>
        </authorList>
    </citation>
    <scope>NUCLEOTIDE SEQUENCE [LARGE SCALE GENOMIC DNA]</scope>
    <source>
        <strain evidence="4 5">NBRC 105367</strain>
    </source>
</reference>
<dbReference type="SUPFAM" id="SSF46689">
    <property type="entry name" value="Homeodomain-like"/>
    <property type="match status" value="1"/>
</dbReference>
<sequence>MARRTGRRPGNPDTREAILTAAREAFAERGFEAASIRGIATSAGVDPALVHHYFGTKEQLFKSCMDFPIDPAEMLPQVLAGGPDEIGERLVRFFLRIWDSPAGVAAVALMRSAVTNDWTARLLREFVTTQMVRHVVTRLAVDPAEVPLRASLVASQMAGLAMVRYVLKLEPLASAPPEVVVAAIAPNVQRYATGDLGVAAPAQRE</sequence>
<proteinExistence type="predicted"/>
<dbReference type="SUPFAM" id="SSF48498">
    <property type="entry name" value="Tetracyclin repressor-like, C-terminal domain"/>
    <property type="match status" value="1"/>
</dbReference>
<dbReference type="Pfam" id="PF00440">
    <property type="entry name" value="TetR_N"/>
    <property type="match status" value="1"/>
</dbReference>
<evidence type="ECO:0000259" key="3">
    <source>
        <dbReference type="PROSITE" id="PS50977"/>
    </source>
</evidence>
<evidence type="ECO:0000256" key="2">
    <source>
        <dbReference type="PROSITE-ProRule" id="PRU00335"/>
    </source>
</evidence>
<dbReference type="InterPro" id="IPR009057">
    <property type="entry name" value="Homeodomain-like_sf"/>
</dbReference>
<dbReference type="GO" id="GO:0000976">
    <property type="term" value="F:transcription cis-regulatory region binding"/>
    <property type="evidence" value="ECO:0007669"/>
    <property type="project" value="TreeGrafter"/>
</dbReference>
<name>A0A6F8YQN5_9ACTN</name>
<dbReference type="InterPro" id="IPR041678">
    <property type="entry name" value="TetR_C_16"/>
</dbReference>
<dbReference type="RefSeq" id="WP_173159820.1">
    <property type="nucleotide sequence ID" value="NZ_AP022871.1"/>
</dbReference>